<evidence type="ECO:0000313" key="4">
    <source>
        <dbReference type="EMBL" id="AFA47512.1"/>
    </source>
</evidence>
<dbReference type="RefSeq" id="WP_014355115.1">
    <property type="nucleotide sequence ID" value="NC_016894.1"/>
</dbReference>
<keyword evidence="4" id="KW-0328">Glycosyltransferase</keyword>
<dbReference type="GO" id="GO:0004044">
    <property type="term" value="F:amidophosphoribosyltransferase activity"/>
    <property type="evidence" value="ECO:0007669"/>
    <property type="project" value="UniProtKB-EC"/>
</dbReference>
<evidence type="ECO:0000313" key="5">
    <source>
        <dbReference type="Proteomes" id="UP000007177"/>
    </source>
</evidence>
<dbReference type="PANTHER" id="PTHR11907">
    <property type="entry name" value="AMIDOPHOSPHORIBOSYLTRANSFERASE"/>
    <property type="match status" value="1"/>
</dbReference>
<feature type="domain" description="Glutamine amidotransferase type-2" evidence="3">
    <location>
        <begin position="2"/>
        <end position="298"/>
    </location>
</feature>
<keyword evidence="2 4" id="KW-0315">Glutamine amidotransferase</keyword>
<dbReference type="InterPro" id="IPR029055">
    <property type="entry name" value="Ntn_hydrolases_N"/>
</dbReference>
<organism evidence="4 5">
    <name type="scientific">Acetobacterium woodii (strain ATCC 29683 / DSM 1030 / JCM 2381 / KCTC 1655 / WB1)</name>
    <dbReference type="NCBI Taxonomy" id="931626"/>
    <lineage>
        <taxon>Bacteria</taxon>
        <taxon>Bacillati</taxon>
        <taxon>Bacillota</taxon>
        <taxon>Clostridia</taxon>
        <taxon>Eubacteriales</taxon>
        <taxon>Eubacteriaceae</taxon>
        <taxon>Acetobacterium</taxon>
    </lineage>
</organism>
<proteinExistence type="predicted"/>
<gene>
    <name evidence="4" type="primary">glxB</name>
    <name evidence="4" type="ordered locus">Awo_c07180</name>
</gene>
<dbReference type="SUPFAM" id="SSF56235">
    <property type="entry name" value="N-terminal nucleophile aminohydrolases (Ntn hydrolases)"/>
    <property type="match status" value="1"/>
</dbReference>
<evidence type="ECO:0000259" key="3">
    <source>
        <dbReference type="PROSITE" id="PS51278"/>
    </source>
</evidence>
<reference evidence="4 5" key="2">
    <citation type="journal article" date="2012" name="PLoS ONE">
        <title>An ancient pathway combining carbon dioxide fixation with the generation and utilization of a sodium ion gradient for ATP synthesis.</title>
        <authorList>
            <person name="Poehlein A."/>
            <person name="Schmidt S."/>
            <person name="Kaster A.K."/>
            <person name="Goenrich M."/>
            <person name="Vollmers J."/>
            <person name="Thurmer A."/>
            <person name="Bertsch J."/>
            <person name="Schuchmann K."/>
            <person name="Voigt B."/>
            <person name="Hecker M."/>
            <person name="Daniel R."/>
            <person name="Thauer R.K."/>
            <person name="Gottschalk G."/>
            <person name="Muller V."/>
        </authorList>
    </citation>
    <scope>NUCLEOTIDE SEQUENCE [LARGE SCALE GENOMIC DNA]</scope>
    <source>
        <strain evidence="5">ATCC 29683 / DSM 1030 / JCM 2381 / KCTC 1655 / WB1</strain>
    </source>
</reference>
<dbReference type="Proteomes" id="UP000007177">
    <property type="component" value="Chromosome"/>
</dbReference>
<keyword evidence="5" id="KW-1185">Reference proteome</keyword>
<evidence type="ECO:0000256" key="1">
    <source>
        <dbReference type="ARBA" id="ARBA00022679"/>
    </source>
</evidence>
<keyword evidence="1 4" id="KW-0808">Transferase</keyword>
<dbReference type="EC" id="2.4.2.14" evidence="4"/>
<dbReference type="EMBL" id="CP002987">
    <property type="protein sequence ID" value="AFA47512.1"/>
    <property type="molecule type" value="Genomic_DNA"/>
</dbReference>
<evidence type="ECO:0000256" key="2">
    <source>
        <dbReference type="ARBA" id="ARBA00022962"/>
    </source>
</evidence>
<reference evidence="5" key="1">
    <citation type="submission" date="2011-07" db="EMBL/GenBank/DDBJ databases">
        <title>Complete genome sequence of Acetobacterium woodii.</title>
        <authorList>
            <person name="Poehlein A."/>
            <person name="Schmidt S."/>
            <person name="Kaster A.-K."/>
            <person name="Goenrich M."/>
            <person name="Vollmers J."/>
            <person name="Thuermer A."/>
            <person name="Gottschalk G."/>
            <person name="Thauer R.K."/>
            <person name="Daniel R."/>
            <person name="Mueller V."/>
        </authorList>
    </citation>
    <scope>NUCLEOTIDE SEQUENCE [LARGE SCALE GENOMIC DNA]</scope>
    <source>
        <strain evidence="5">ATCC 29683 / DSM 1030 / JCM 2381 / KCTC 1655 / WB1</strain>
    </source>
</reference>
<sequence length="298" mass="33059">MCGIAGIISKEPMDVSSNLLGMLGLIQHRGPDASGIAIFPKDEKITLRISMDKEERVAEIREIIGNYGKICNEKLIAAGESIPLAEYRLEMDKDQVQPLHFAINKAEGLAIHSLGDGIKVYKEGGCLQNLTGKHEIETKLCRHGIGHVRMATESVEDINAAHPFVSPFYPELAIVHNGQFTNYFKMRRFLESKGVKFKTMNDSEAASHLIAYAMNQNGGNLQESLIYAADQLDGIYCIIAATENQIGFVKDKLGIKPLLLVESDKYIMLGSEQIEFSAVDEDLFAEEMEPGEVRVWNI</sequence>
<dbReference type="Pfam" id="PF13522">
    <property type="entry name" value="GATase_6"/>
    <property type="match status" value="1"/>
</dbReference>
<name>H6LKC2_ACEWD</name>
<dbReference type="eggNOG" id="COG0034">
    <property type="taxonomic scope" value="Bacteria"/>
</dbReference>
<dbReference type="PROSITE" id="PS51278">
    <property type="entry name" value="GATASE_TYPE_2"/>
    <property type="match status" value="1"/>
</dbReference>
<dbReference type="KEGG" id="awo:Awo_c07180"/>
<dbReference type="InterPro" id="IPR017932">
    <property type="entry name" value="GATase_2_dom"/>
</dbReference>
<dbReference type="OrthoDB" id="9763290at2"/>
<dbReference type="AlphaFoldDB" id="H6LKC2"/>
<accession>H6LKC2</accession>
<dbReference type="HOGENOM" id="CLU_077077_0_0_9"/>
<dbReference type="Gene3D" id="3.60.20.10">
    <property type="entry name" value="Glutamine Phosphoribosylpyrophosphate, subunit 1, domain 1"/>
    <property type="match status" value="2"/>
</dbReference>
<dbReference type="STRING" id="931626.Awo_c07180"/>
<protein>
    <submittedName>
        <fullName evidence="4">Glutamine amidotransferase class-II</fullName>
        <ecNumber evidence="4">2.4.2.14</ecNumber>
    </submittedName>
</protein>